<protein>
    <submittedName>
        <fullName evidence="2">Uncharacterized protein</fullName>
    </submittedName>
</protein>
<sequence>MKLQKIIGIAVAMSCMSCHEIVESVNDTFHGAPRENNKRRSENVTSTTTSETTTITYTSRQPDEDKGFLSNAARLSAAENALRRLPAFAGKDIYLYEGVHFYDDGRINMKVQNPDNPAYVDAYSFNKGSWQEPQPVQLSVHDDIGSRLVKLDDLHFSSVATLCRNFSMKADSILGAAPLSHVYAILRKNTYTWYPQSISGSRERYFISFTKEGEVEDFYRQ</sequence>
<dbReference type="Proteomes" id="UP000199656">
    <property type="component" value="Unassembled WGS sequence"/>
</dbReference>
<dbReference type="EMBL" id="FNRL01000022">
    <property type="protein sequence ID" value="SEA92318.1"/>
    <property type="molecule type" value="Genomic_DNA"/>
</dbReference>
<dbReference type="STRING" id="408074.SAMN05660909_04174"/>
<evidence type="ECO:0000313" key="3">
    <source>
        <dbReference type="Proteomes" id="UP000199656"/>
    </source>
</evidence>
<reference evidence="3" key="1">
    <citation type="submission" date="2016-10" db="EMBL/GenBank/DDBJ databases">
        <authorList>
            <person name="Varghese N."/>
            <person name="Submissions S."/>
        </authorList>
    </citation>
    <scope>NUCLEOTIDE SEQUENCE [LARGE SCALE GENOMIC DNA]</scope>
    <source>
        <strain evidence="3">DSM 23920</strain>
    </source>
</reference>
<evidence type="ECO:0000256" key="1">
    <source>
        <dbReference type="SAM" id="MobiDB-lite"/>
    </source>
</evidence>
<feature type="compositionally biased region" description="Basic and acidic residues" evidence="1">
    <location>
        <begin position="32"/>
        <end position="42"/>
    </location>
</feature>
<keyword evidence="3" id="KW-1185">Reference proteome</keyword>
<dbReference type="RefSeq" id="WP_139170322.1">
    <property type="nucleotide sequence ID" value="NZ_FNRL01000022.1"/>
</dbReference>
<organism evidence="2 3">
    <name type="scientific">Chitinophaga terrae</name>
    <name type="common">ex Kim and Jung 2007</name>
    <dbReference type="NCBI Taxonomy" id="408074"/>
    <lineage>
        <taxon>Bacteria</taxon>
        <taxon>Pseudomonadati</taxon>
        <taxon>Bacteroidota</taxon>
        <taxon>Chitinophagia</taxon>
        <taxon>Chitinophagales</taxon>
        <taxon>Chitinophagaceae</taxon>
        <taxon>Chitinophaga</taxon>
    </lineage>
</organism>
<feature type="region of interest" description="Disordered" evidence="1">
    <location>
        <begin position="29"/>
        <end position="53"/>
    </location>
</feature>
<gene>
    <name evidence="2" type="ORF">SAMN05660909_04174</name>
</gene>
<name>A0A1H4F694_9BACT</name>
<dbReference type="AlphaFoldDB" id="A0A1H4F694"/>
<accession>A0A1H4F694</accession>
<proteinExistence type="predicted"/>
<evidence type="ECO:0000313" key="2">
    <source>
        <dbReference type="EMBL" id="SEA92318.1"/>
    </source>
</evidence>